<evidence type="ECO:0000313" key="3">
    <source>
        <dbReference type="Proteomes" id="UP000002624"/>
    </source>
</evidence>
<proteinExistence type="predicted"/>
<dbReference type="AlphaFoldDB" id="C6HMX1"/>
<feature type="region of interest" description="Disordered" evidence="1">
    <location>
        <begin position="44"/>
        <end position="65"/>
    </location>
</feature>
<name>C6HMX1_AJECH</name>
<accession>C6HMX1</accession>
<feature type="region of interest" description="Disordered" evidence="1">
    <location>
        <begin position="92"/>
        <end position="113"/>
    </location>
</feature>
<gene>
    <name evidence="2" type="ORF">HCDG_07437</name>
</gene>
<evidence type="ECO:0000313" key="2">
    <source>
        <dbReference type="EMBL" id="EER38568.1"/>
    </source>
</evidence>
<protein>
    <submittedName>
        <fullName evidence="2">Uncharacterized protein</fullName>
    </submittedName>
</protein>
<organism evidence="2 3">
    <name type="scientific">Ajellomyces capsulatus (strain H143)</name>
    <name type="common">Darling's disease fungus</name>
    <name type="synonym">Histoplasma capsulatum</name>
    <dbReference type="NCBI Taxonomy" id="544712"/>
    <lineage>
        <taxon>Eukaryota</taxon>
        <taxon>Fungi</taxon>
        <taxon>Dikarya</taxon>
        <taxon>Ascomycota</taxon>
        <taxon>Pezizomycotina</taxon>
        <taxon>Eurotiomycetes</taxon>
        <taxon>Eurotiomycetidae</taxon>
        <taxon>Onygenales</taxon>
        <taxon>Ajellomycetaceae</taxon>
        <taxon>Histoplasma</taxon>
    </lineage>
</organism>
<evidence type="ECO:0000256" key="1">
    <source>
        <dbReference type="SAM" id="MobiDB-lite"/>
    </source>
</evidence>
<dbReference type="HOGENOM" id="CLU_2132785_0_0_1"/>
<sequence length="113" mass="13277">MHDKAKCLQQFAMMFGSRWAIMDDIIQIDHNHSEKFSEAIKHKVRSEDHLKGSEPSPTKENTKIDHTNRYHFRQYFFNWTTISTSHVFKQPAGGFARPPYRDRVPSQRAGPMD</sequence>
<reference evidence="3" key="1">
    <citation type="submission" date="2009-05" db="EMBL/GenBank/DDBJ databases">
        <title>The genome sequence of Ajellomyces capsulatus strain H143.</title>
        <authorList>
            <person name="Champion M."/>
            <person name="Cuomo C.A."/>
            <person name="Ma L.-J."/>
            <person name="Henn M.R."/>
            <person name="Sil A."/>
            <person name="Goldman B."/>
            <person name="Young S.K."/>
            <person name="Kodira C.D."/>
            <person name="Zeng Q."/>
            <person name="Koehrsen M."/>
            <person name="Alvarado L."/>
            <person name="Berlin A.M."/>
            <person name="Borenstein D."/>
            <person name="Chen Z."/>
            <person name="Engels R."/>
            <person name="Freedman E."/>
            <person name="Gellesch M."/>
            <person name="Goldberg J."/>
            <person name="Griggs A."/>
            <person name="Gujja S."/>
            <person name="Heiman D.I."/>
            <person name="Hepburn T.A."/>
            <person name="Howarth C."/>
            <person name="Jen D."/>
            <person name="Larson L."/>
            <person name="Lewis B."/>
            <person name="Mehta T."/>
            <person name="Park D."/>
            <person name="Pearson M."/>
            <person name="Roberts A."/>
            <person name="Saif S."/>
            <person name="Shea T.D."/>
            <person name="Shenoy N."/>
            <person name="Sisk P."/>
            <person name="Stolte C."/>
            <person name="Sykes S."/>
            <person name="Walk T."/>
            <person name="White J."/>
            <person name="Yandava C."/>
            <person name="Klein B."/>
            <person name="McEwen J.G."/>
            <person name="Puccia R."/>
            <person name="Goldman G.H."/>
            <person name="Felipe M.S."/>
            <person name="Nino-Vega G."/>
            <person name="San-Blas G."/>
            <person name="Taylor J.W."/>
            <person name="Mendoza L."/>
            <person name="Galagan J.E."/>
            <person name="Nusbaum C."/>
            <person name="Birren B.W."/>
        </authorList>
    </citation>
    <scope>NUCLEOTIDE SEQUENCE [LARGE SCALE GENOMIC DNA]</scope>
    <source>
        <strain evidence="3">H143</strain>
    </source>
</reference>
<dbReference type="EMBL" id="GG692431">
    <property type="protein sequence ID" value="EER38568.1"/>
    <property type="molecule type" value="Genomic_DNA"/>
</dbReference>
<dbReference type="Proteomes" id="UP000002624">
    <property type="component" value="Unassembled WGS sequence"/>
</dbReference>
<dbReference type="VEuPathDB" id="FungiDB:HCDG_07437"/>